<name>A0A0A8ZIJ3_ARUDO</name>
<accession>A0A0A8ZIJ3</accession>
<organism evidence="1">
    <name type="scientific">Arundo donax</name>
    <name type="common">Giant reed</name>
    <name type="synonym">Donax arundinaceus</name>
    <dbReference type="NCBI Taxonomy" id="35708"/>
    <lineage>
        <taxon>Eukaryota</taxon>
        <taxon>Viridiplantae</taxon>
        <taxon>Streptophyta</taxon>
        <taxon>Embryophyta</taxon>
        <taxon>Tracheophyta</taxon>
        <taxon>Spermatophyta</taxon>
        <taxon>Magnoliopsida</taxon>
        <taxon>Liliopsida</taxon>
        <taxon>Poales</taxon>
        <taxon>Poaceae</taxon>
        <taxon>PACMAD clade</taxon>
        <taxon>Arundinoideae</taxon>
        <taxon>Arundineae</taxon>
        <taxon>Arundo</taxon>
    </lineage>
</organism>
<reference evidence="1" key="2">
    <citation type="journal article" date="2015" name="Data Brief">
        <title>Shoot transcriptome of the giant reed, Arundo donax.</title>
        <authorList>
            <person name="Barrero R.A."/>
            <person name="Guerrero F.D."/>
            <person name="Moolhuijzen P."/>
            <person name="Goolsby J.A."/>
            <person name="Tidwell J."/>
            <person name="Bellgard S.E."/>
            <person name="Bellgard M.I."/>
        </authorList>
    </citation>
    <scope>NUCLEOTIDE SEQUENCE</scope>
    <source>
        <tissue evidence="1">Shoot tissue taken approximately 20 cm above the soil surface</tissue>
    </source>
</reference>
<proteinExistence type="predicted"/>
<sequence length="49" mass="5604">MHKFSSTDRTKANNVLLEISNSEKKTANCDRPNHLNISFPKLSSIRMTK</sequence>
<dbReference type="AlphaFoldDB" id="A0A0A8ZIJ3"/>
<evidence type="ECO:0000313" key="1">
    <source>
        <dbReference type="EMBL" id="JAD34677.1"/>
    </source>
</evidence>
<dbReference type="EMBL" id="GBRH01263218">
    <property type="protein sequence ID" value="JAD34677.1"/>
    <property type="molecule type" value="Transcribed_RNA"/>
</dbReference>
<reference evidence="1" key="1">
    <citation type="submission" date="2014-09" db="EMBL/GenBank/DDBJ databases">
        <authorList>
            <person name="Magalhaes I.L.F."/>
            <person name="Oliveira U."/>
            <person name="Santos F.R."/>
            <person name="Vidigal T.H.D.A."/>
            <person name="Brescovit A.D."/>
            <person name="Santos A.J."/>
        </authorList>
    </citation>
    <scope>NUCLEOTIDE SEQUENCE</scope>
    <source>
        <tissue evidence="1">Shoot tissue taken approximately 20 cm above the soil surface</tissue>
    </source>
</reference>
<protein>
    <submittedName>
        <fullName evidence="1">Uncharacterized protein</fullName>
    </submittedName>
</protein>